<name>A0A3S3Q7M4_9ACAR</name>
<dbReference type="GO" id="GO:0004305">
    <property type="term" value="F:ethanolamine kinase activity"/>
    <property type="evidence" value="ECO:0007669"/>
    <property type="project" value="TreeGrafter"/>
</dbReference>
<dbReference type="Proteomes" id="UP000285301">
    <property type="component" value="Unassembled WGS sequence"/>
</dbReference>
<evidence type="ECO:0000256" key="1">
    <source>
        <dbReference type="ARBA" id="ARBA00023209"/>
    </source>
</evidence>
<evidence type="ECO:0000256" key="3">
    <source>
        <dbReference type="ARBA" id="ARBA00038211"/>
    </source>
</evidence>
<dbReference type="AlphaFoldDB" id="A0A3S3Q7M4"/>
<comment type="caution">
    <text evidence="4">The sequence shown here is derived from an EMBL/GenBank/DDBJ whole genome shotgun (WGS) entry which is preliminary data.</text>
</comment>
<dbReference type="STRING" id="1965070.A0A3S3Q7M4"/>
<evidence type="ECO:0000313" key="4">
    <source>
        <dbReference type="EMBL" id="RWS04848.1"/>
    </source>
</evidence>
<keyword evidence="4" id="KW-0808">Transferase</keyword>
<comment type="similarity">
    <text evidence="3">Belongs to the choline/ethanolamine kinase family.</text>
</comment>
<dbReference type="GO" id="GO:0006646">
    <property type="term" value="P:phosphatidylethanolamine biosynthetic process"/>
    <property type="evidence" value="ECO:0007669"/>
    <property type="project" value="TreeGrafter"/>
</dbReference>
<dbReference type="Gene3D" id="3.30.200.20">
    <property type="entry name" value="Phosphorylase Kinase, domain 1"/>
    <property type="match status" value="1"/>
</dbReference>
<proteinExistence type="inferred from homology"/>
<dbReference type="GO" id="GO:0004103">
    <property type="term" value="F:choline kinase activity"/>
    <property type="evidence" value="ECO:0007669"/>
    <property type="project" value="TreeGrafter"/>
</dbReference>
<dbReference type="GO" id="GO:0005737">
    <property type="term" value="C:cytoplasm"/>
    <property type="evidence" value="ECO:0007669"/>
    <property type="project" value="TreeGrafter"/>
</dbReference>
<dbReference type="SUPFAM" id="SSF56112">
    <property type="entry name" value="Protein kinase-like (PK-like)"/>
    <property type="match status" value="1"/>
</dbReference>
<accession>A0A3S3Q7M4</accession>
<keyword evidence="2" id="KW-1208">Phospholipid metabolism</keyword>
<dbReference type="PANTHER" id="PTHR22603:SF93">
    <property type="entry name" value="RE24176P"/>
    <property type="match status" value="1"/>
</dbReference>
<reference evidence="4" key="2">
    <citation type="submission" date="2018-11" db="EMBL/GenBank/DDBJ databases">
        <title>Trombidioid mite genomics.</title>
        <authorList>
            <person name="Dong X."/>
        </authorList>
    </citation>
    <scope>NUCLEOTIDE SEQUENCE</scope>
    <source>
        <strain evidence="4">UoL-WK</strain>
    </source>
</reference>
<sequence length="358" mass="42263">MNKSSILQEALSYCAQYLGGTWECVASSDVISKRIRRGVSNVLLYLKLADYFSHENQEVIVRFYGSELTGKGNKYKLLSEVEEAIVFQTLSEMLSGPKLLGLFPGGRIEEFICVEQVSVEEYESIEVCSFLAKQIAKFHCLRFPIKKCHKPSSEQVKSLYQAFCANQTESSHKNEIYLRYFKNFDFGNEVKWIEKMSKSTVVASRIVFSHCDLNRTNIVKRDNTNEYLIFDFEYCRYTDRAADMSTYFIEIGLNHLQMCDEFDISCYPNEDFKKLFIRQYLSEFKQNFSDFDFFIDHEDRILLETDFSLLVICLIRILWILTQCKISKRLWKQAKIYLLTYNHFKQRFMHQYSHSLEI</sequence>
<protein>
    <submittedName>
        <fullName evidence="4">Choline/ethanolamine kinase-like isoform X4</fullName>
    </submittedName>
</protein>
<evidence type="ECO:0000313" key="6">
    <source>
        <dbReference type="Proteomes" id="UP000285301"/>
    </source>
</evidence>
<keyword evidence="1" id="KW-0443">Lipid metabolism</keyword>
<dbReference type="EMBL" id="NCKU01005083">
    <property type="protein sequence ID" value="RWS05038.1"/>
    <property type="molecule type" value="Genomic_DNA"/>
</dbReference>
<organism evidence="4 6">
    <name type="scientific">Dinothrombium tinctorium</name>
    <dbReference type="NCBI Taxonomy" id="1965070"/>
    <lineage>
        <taxon>Eukaryota</taxon>
        <taxon>Metazoa</taxon>
        <taxon>Ecdysozoa</taxon>
        <taxon>Arthropoda</taxon>
        <taxon>Chelicerata</taxon>
        <taxon>Arachnida</taxon>
        <taxon>Acari</taxon>
        <taxon>Acariformes</taxon>
        <taxon>Trombidiformes</taxon>
        <taxon>Prostigmata</taxon>
        <taxon>Anystina</taxon>
        <taxon>Parasitengona</taxon>
        <taxon>Trombidioidea</taxon>
        <taxon>Trombidiidae</taxon>
        <taxon>Dinothrombium</taxon>
    </lineage>
</organism>
<reference evidence="4 6" key="1">
    <citation type="journal article" date="2018" name="Gigascience">
        <title>Genomes of trombidid mites reveal novel predicted allergens and laterally-transferred genes associated with secondary metabolism.</title>
        <authorList>
            <person name="Dong X."/>
            <person name="Chaisiri K."/>
            <person name="Xia D."/>
            <person name="Armstrong S.D."/>
            <person name="Fang Y."/>
            <person name="Donnelly M.J."/>
            <person name="Kadowaki T."/>
            <person name="McGarry J.W."/>
            <person name="Darby A.C."/>
            <person name="Makepeace B.L."/>
        </authorList>
    </citation>
    <scope>NUCLEOTIDE SEQUENCE [LARGE SCALE GENOMIC DNA]</scope>
    <source>
        <strain evidence="4">UoL-WK</strain>
    </source>
</reference>
<evidence type="ECO:0000313" key="5">
    <source>
        <dbReference type="EMBL" id="RWS05038.1"/>
    </source>
</evidence>
<evidence type="ECO:0000256" key="2">
    <source>
        <dbReference type="ARBA" id="ARBA00023264"/>
    </source>
</evidence>
<dbReference type="OrthoDB" id="5796092at2759"/>
<dbReference type="EMBL" id="NCKU01005232">
    <property type="protein sequence ID" value="RWS04848.1"/>
    <property type="molecule type" value="Genomic_DNA"/>
</dbReference>
<gene>
    <name evidence="5" type="ORF">B4U79_16353</name>
    <name evidence="4" type="ORF">B4U79_16373</name>
</gene>
<keyword evidence="6" id="KW-1185">Reference proteome</keyword>
<keyword evidence="1" id="KW-0444">Lipid biosynthesis</keyword>
<dbReference type="Gene3D" id="3.90.1200.10">
    <property type="match status" value="1"/>
</dbReference>
<keyword evidence="1" id="KW-0594">Phospholipid biosynthesis</keyword>
<dbReference type="PANTHER" id="PTHR22603">
    <property type="entry name" value="CHOLINE/ETHANOALAMINE KINASE"/>
    <property type="match status" value="1"/>
</dbReference>
<dbReference type="InterPro" id="IPR011009">
    <property type="entry name" value="Kinase-like_dom_sf"/>
</dbReference>
<keyword evidence="4" id="KW-0418">Kinase</keyword>
<dbReference type="Pfam" id="PF01633">
    <property type="entry name" value="Choline_kinase"/>
    <property type="match status" value="1"/>
</dbReference>